<keyword evidence="3" id="KW-0540">Nuclease</keyword>
<dbReference type="InterPro" id="IPR002711">
    <property type="entry name" value="HNH"/>
</dbReference>
<feature type="coiled-coil region" evidence="1">
    <location>
        <begin position="35"/>
        <end position="62"/>
    </location>
</feature>
<dbReference type="PANTHER" id="PTHR33877">
    <property type="entry name" value="SLL1193 PROTEIN"/>
    <property type="match status" value="1"/>
</dbReference>
<evidence type="ECO:0000256" key="1">
    <source>
        <dbReference type="SAM" id="Coils"/>
    </source>
</evidence>
<sequence length="306" mass="36191">MIGLIIVVSLIILVYEIYKYFYFNSKKFLEIKNEIYEYTNECNDLNNHIEELKTSYIDFEQTNYGYGNHIDKSVYKYKRPELKDTKNEKNIYNCSLSVFKNAQLKPFKYLCKYFNIKVNEENLLKFESILNNFCAVEEGKLLLRRQRDKILESISSEIPFLIKKISEKSLIRELGFQDIDFSTLYFPKYTFKYVSAGGNSSRQFDIILDINNLNDFIEYLSEKIKFRNSIKGQRALMTPKLREKIKERDNYTCQKCGLSVEQEPNLLLEIDHIIPLSKNGLTTEENLQTLCWKCNRSKGSKILKDN</sequence>
<dbReference type="InterPro" id="IPR003615">
    <property type="entry name" value="HNH_nuc"/>
</dbReference>
<dbReference type="Gene3D" id="1.10.30.50">
    <property type="match status" value="1"/>
</dbReference>
<proteinExistence type="predicted"/>
<reference evidence="3" key="1">
    <citation type="submission" date="2013-12" db="EMBL/GenBank/DDBJ databases">
        <title>A Varibaculum cambriense genome reconstructed from a premature infant gut community with otherwise low bacterial novelty that shifts toward anaerobic metabolism during the third week of life.</title>
        <authorList>
            <person name="Brown C.T."/>
            <person name="Sharon I."/>
            <person name="Thomas B.C."/>
            <person name="Castelle C.J."/>
            <person name="Morowitz M.J."/>
            <person name="Banfield J.F."/>
        </authorList>
    </citation>
    <scope>NUCLEOTIDE SEQUENCE</scope>
</reference>
<accession>W1WR02</accession>
<dbReference type="PANTHER" id="PTHR33877:SF1">
    <property type="entry name" value="TYPE IV METHYL-DIRECTED RESTRICTION ENZYME ECOKMCRA"/>
    <property type="match status" value="1"/>
</dbReference>
<dbReference type="GO" id="GO:0008270">
    <property type="term" value="F:zinc ion binding"/>
    <property type="evidence" value="ECO:0007669"/>
    <property type="project" value="InterPro"/>
</dbReference>
<dbReference type="EMBL" id="AZMM01018576">
    <property type="protein sequence ID" value="ETJ18864.1"/>
    <property type="molecule type" value="Genomic_DNA"/>
</dbReference>
<gene>
    <name evidence="3" type="ORF">Q604_UNBC18576G0002</name>
</gene>
<protein>
    <submittedName>
        <fullName evidence="3">HNH endonuclease protein</fullName>
    </submittedName>
</protein>
<dbReference type="CDD" id="cd00085">
    <property type="entry name" value="HNHc"/>
    <property type="match status" value="1"/>
</dbReference>
<dbReference type="GO" id="GO:0003676">
    <property type="term" value="F:nucleic acid binding"/>
    <property type="evidence" value="ECO:0007669"/>
    <property type="project" value="InterPro"/>
</dbReference>
<name>W1WR02_9ZZZZ</name>
<keyword evidence="1" id="KW-0175">Coiled coil</keyword>
<feature type="domain" description="HNH nuclease" evidence="2">
    <location>
        <begin position="240"/>
        <end position="296"/>
    </location>
</feature>
<keyword evidence="3" id="KW-0378">Hydrolase</keyword>
<evidence type="ECO:0000313" key="3">
    <source>
        <dbReference type="EMBL" id="ETJ18864.1"/>
    </source>
</evidence>
<keyword evidence="3" id="KW-0255">Endonuclease</keyword>
<organism evidence="3">
    <name type="scientific">human gut metagenome</name>
    <dbReference type="NCBI Taxonomy" id="408170"/>
    <lineage>
        <taxon>unclassified sequences</taxon>
        <taxon>metagenomes</taxon>
        <taxon>organismal metagenomes</taxon>
    </lineage>
</organism>
<evidence type="ECO:0000259" key="2">
    <source>
        <dbReference type="SMART" id="SM00507"/>
    </source>
</evidence>
<dbReference type="InterPro" id="IPR052892">
    <property type="entry name" value="NA-targeting_endonuclease"/>
</dbReference>
<dbReference type="Pfam" id="PF01844">
    <property type="entry name" value="HNH"/>
    <property type="match status" value="1"/>
</dbReference>
<dbReference type="SMART" id="SM00507">
    <property type="entry name" value="HNHc"/>
    <property type="match status" value="1"/>
</dbReference>
<dbReference type="GO" id="GO:0004519">
    <property type="term" value="F:endonuclease activity"/>
    <property type="evidence" value="ECO:0007669"/>
    <property type="project" value="UniProtKB-KW"/>
</dbReference>
<comment type="caution">
    <text evidence="3">The sequence shown here is derived from an EMBL/GenBank/DDBJ whole genome shotgun (WGS) entry which is preliminary data.</text>
</comment>
<dbReference type="AlphaFoldDB" id="W1WR02"/>